<dbReference type="PANTHER" id="PTHR30548:SF2">
    <property type="entry name" value="2-HYDROXYACYL-COA DEHYDRATASE,D-COMPONENT"/>
    <property type="match status" value="1"/>
</dbReference>
<evidence type="ECO:0000256" key="3">
    <source>
        <dbReference type="ARBA" id="ARBA00023014"/>
    </source>
</evidence>
<dbReference type="Proteomes" id="UP000662904">
    <property type="component" value="Chromosome"/>
</dbReference>
<organism evidence="4 5">
    <name type="scientific">Koleobacter methoxysyntrophicus</name>
    <dbReference type="NCBI Taxonomy" id="2751313"/>
    <lineage>
        <taxon>Bacteria</taxon>
        <taxon>Bacillati</taxon>
        <taxon>Bacillota</taxon>
        <taxon>Clostridia</taxon>
        <taxon>Koleobacterales</taxon>
        <taxon>Koleobacteraceae</taxon>
        <taxon>Koleobacter</taxon>
    </lineage>
</organism>
<reference evidence="4" key="1">
    <citation type="submission" date="2020-07" db="EMBL/GenBank/DDBJ databases">
        <title>Koleobacter methoxysyntrophicus gen. nov., sp. nov., a novel anaerobic bacterium isolated from deep subsurface oil field and proposal of Koleobacterales ord. nov. in the phylum Firmicutes.</title>
        <authorList>
            <person name="Sakamoto S."/>
            <person name="Tamaki H."/>
        </authorList>
    </citation>
    <scope>NUCLEOTIDE SEQUENCE</scope>
    <source>
        <strain evidence="4">NRmbB1</strain>
    </source>
</reference>
<dbReference type="EMBL" id="CP059066">
    <property type="protein sequence ID" value="QSQ08196.1"/>
    <property type="molecule type" value="Genomic_DNA"/>
</dbReference>
<dbReference type="Pfam" id="PF06050">
    <property type="entry name" value="HGD-D"/>
    <property type="match status" value="1"/>
</dbReference>
<keyword evidence="4" id="KW-0560">Oxidoreductase</keyword>
<dbReference type="PANTHER" id="PTHR30548">
    <property type="entry name" value="2-HYDROXYGLUTARYL-COA DEHYDRATASE, D-COMPONENT-RELATED"/>
    <property type="match status" value="1"/>
</dbReference>
<dbReference type="RefSeq" id="WP_206708427.1">
    <property type="nucleotide sequence ID" value="NZ_CP059066.1"/>
</dbReference>
<name>A0A8A0RLV7_9FIRM</name>
<accession>A0A8A0RLV7</accession>
<dbReference type="InterPro" id="IPR010327">
    <property type="entry name" value="FldB/FldC_alpha/beta"/>
</dbReference>
<keyword evidence="3" id="KW-0408">Iron</keyword>
<dbReference type="EC" id="1.3.7.8" evidence="4"/>
<comment type="cofactor">
    <cofactor evidence="1">
        <name>[4Fe-4S] cluster</name>
        <dbReference type="ChEBI" id="CHEBI:49883"/>
    </cofactor>
</comment>
<evidence type="ECO:0000313" key="5">
    <source>
        <dbReference type="Proteomes" id="UP000662904"/>
    </source>
</evidence>
<gene>
    <name evidence="4" type="primary">bcrB</name>
    <name evidence="4" type="ORF">H0A61_00516</name>
</gene>
<evidence type="ECO:0000256" key="2">
    <source>
        <dbReference type="ARBA" id="ARBA00005806"/>
    </source>
</evidence>
<evidence type="ECO:0000313" key="4">
    <source>
        <dbReference type="EMBL" id="QSQ08196.1"/>
    </source>
</evidence>
<dbReference type="GO" id="GO:0016836">
    <property type="term" value="F:hydro-lyase activity"/>
    <property type="evidence" value="ECO:0007669"/>
    <property type="project" value="UniProtKB-ARBA"/>
</dbReference>
<keyword evidence="3" id="KW-0479">Metal-binding</keyword>
<dbReference type="KEGG" id="kme:H0A61_00516"/>
<dbReference type="GO" id="GO:0051536">
    <property type="term" value="F:iron-sulfur cluster binding"/>
    <property type="evidence" value="ECO:0007669"/>
    <property type="project" value="UniProtKB-KW"/>
</dbReference>
<comment type="similarity">
    <text evidence="2">Belongs to the FldB/FldC dehydratase alpha/beta subunit family.</text>
</comment>
<keyword evidence="5" id="KW-1185">Reference proteome</keyword>
<dbReference type="Gene3D" id="3.40.50.11900">
    <property type="match status" value="1"/>
</dbReference>
<evidence type="ECO:0000256" key="1">
    <source>
        <dbReference type="ARBA" id="ARBA00001966"/>
    </source>
</evidence>
<sequence length="419" mass="48926">MDLIRTYSHIIRKNLDNPERAFKFIKFGLDAALKYVSLFPDRRLPQALGFLNKICLKNIKEPLCHPENSIWVNIFAPTEFLHAMDIYPLFIEAYSSFMSGFLIEGNLIDRAESSGISNTLCSFHKVFIGSGEFNILKKPKMAITTSMACDANINTFRYMAGKYNIPLYIIDVPYEYNRDSLEYVKKQLKEMAVLIEEVFDRKLDIDKLREIVIRENQTKTLINEYIENLRQRCLNSTMSFELYMLFTSHVFIGREDTLNFYKMLAEDIKRAPLRSGGGIFFIHLPPMFEVSFKERFNFSRDFHLLGCDLNYDFLEEVEYREPFEGIAKKLILNAYNGSIERRIEALSNIIDRIEPDGIIQFCHWGCKQSIGCTGMFKDYLKEKNIPFLAVDGDVIDRRNNQHGQAKTRLEAFLEIVKRR</sequence>
<dbReference type="Gene3D" id="3.40.50.11890">
    <property type="match status" value="1"/>
</dbReference>
<proteinExistence type="inferred from homology"/>
<keyword evidence="3" id="KW-0411">Iron-sulfur</keyword>
<protein>
    <submittedName>
        <fullName evidence="4">Benzoyl-CoA reductase subunit B</fullName>
        <ecNumber evidence="4">1.3.7.8</ecNumber>
    </submittedName>
</protein>
<dbReference type="GO" id="GO:0018522">
    <property type="term" value="F:benzoyl-CoA reductase activity"/>
    <property type="evidence" value="ECO:0007669"/>
    <property type="project" value="UniProtKB-EC"/>
</dbReference>
<dbReference type="AlphaFoldDB" id="A0A8A0RLV7"/>